<evidence type="ECO:0000313" key="4">
    <source>
        <dbReference type="Proteomes" id="UP000317178"/>
    </source>
</evidence>
<dbReference type="Proteomes" id="UP000317178">
    <property type="component" value="Chromosome"/>
</dbReference>
<sequence>MLPPFLYDQSIMWRPFFLAWRSVKYYRTRSILLMLCLAITFALPLASRMLIVDFESQLRSRAEATPLAVGAKGSRFDLALHVLYFKEPALPVIKFREYDRLSKTDYGTIFPIHRQLTVQGAPLVGTNSAYFSFRDLEVAEGKHIGRLGDCVVGAALAEELEVGPGDHLTVDVNNVFSIAGIPPLRLNVVGVLKSNHSADDEAVFVTVQTAWVATGLGHGHEGAADVDHNVKGNDPQETQKALGASAILPYTEITDENINDFHYHGEQYDFPITAIIIDPASEREKTLLRGQYVADDAEYQIVQPLEVVDELMEVVFQFRFFLDLVAVLMGVTTCCLLLLIGWLTLQIRQGEMQTMVRIGSSRSMIFQIHAAEIGFLLLGAIVVTGGLLLVIRFLGTSFLIQFLV</sequence>
<dbReference type="OrthoDB" id="9784014at2"/>
<keyword evidence="1" id="KW-1133">Transmembrane helix</keyword>
<gene>
    <name evidence="3" type="ORF">Pla110_27540</name>
</gene>
<dbReference type="KEGG" id="plon:Pla110_27540"/>
<dbReference type="PANTHER" id="PTHR30572:SF4">
    <property type="entry name" value="ABC TRANSPORTER PERMEASE YTRF"/>
    <property type="match status" value="1"/>
</dbReference>
<keyword evidence="4" id="KW-1185">Reference proteome</keyword>
<dbReference type="EMBL" id="CP036281">
    <property type="protein sequence ID" value="QDU81017.1"/>
    <property type="molecule type" value="Genomic_DNA"/>
</dbReference>
<dbReference type="InterPro" id="IPR050250">
    <property type="entry name" value="Macrolide_Exporter_MacB"/>
</dbReference>
<dbReference type="GO" id="GO:0022857">
    <property type="term" value="F:transmembrane transporter activity"/>
    <property type="evidence" value="ECO:0007669"/>
    <property type="project" value="TreeGrafter"/>
</dbReference>
<protein>
    <submittedName>
        <fullName evidence="3">MacB-like periplasmic core domain protein</fullName>
    </submittedName>
</protein>
<dbReference type="GO" id="GO:0005886">
    <property type="term" value="C:plasma membrane"/>
    <property type="evidence" value="ECO:0007669"/>
    <property type="project" value="TreeGrafter"/>
</dbReference>
<evidence type="ECO:0000256" key="1">
    <source>
        <dbReference type="SAM" id="Phobius"/>
    </source>
</evidence>
<organism evidence="3 4">
    <name type="scientific">Polystyrenella longa</name>
    <dbReference type="NCBI Taxonomy" id="2528007"/>
    <lineage>
        <taxon>Bacteria</taxon>
        <taxon>Pseudomonadati</taxon>
        <taxon>Planctomycetota</taxon>
        <taxon>Planctomycetia</taxon>
        <taxon>Planctomycetales</taxon>
        <taxon>Planctomycetaceae</taxon>
        <taxon>Polystyrenella</taxon>
    </lineage>
</organism>
<dbReference type="PANTHER" id="PTHR30572">
    <property type="entry name" value="MEMBRANE COMPONENT OF TRANSPORTER-RELATED"/>
    <property type="match status" value="1"/>
</dbReference>
<evidence type="ECO:0000259" key="2">
    <source>
        <dbReference type="Pfam" id="PF12704"/>
    </source>
</evidence>
<name>A0A518CP66_9PLAN</name>
<proteinExistence type="predicted"/>
<dbReference type="AlphaFoldDB" id="A0A518CP66"/>
<feature type="domain" description="MacB-like periplasmic core" evidence="2">
    <location>
        <begin position="118"/>
        <end position="214"/>
    </location>
</feature>
<reference evidence="3 4" key="1">
    <citation type="submission" date="2019-02" db="EMBL/GenBank/DDBJ databases">
        <title>Deep-cultivation of Planctomycetes and their phenomic and genomic characterization uncovers novel biology.</title>
        <authorList>
            <person name="Wiegand S."/>
            <person name="Jogler M."/>
            <person name="Boedeker C."/>
            <person name="Pinto D."/>
            <person name="Vollmers J."/>
            <person name="Rivas-Marin E."/>
            <person name="Kohn T."/>
            <person name="Peeters S.H."/>
            <person name="Heuer A."/>
            <person name="Rast P."/>
            <person name="Oberbeckmann S."/>
            <person name="Bunk B."/>
            <person name="Jeske O."/>
            <person name="Meyerdierks A."/>
            <person name="Storesund J.E."/>
            <person name="Kallscheuer N."/>
            <person name="Luecker S."/>
            <person name="Lage O.M."/>
            <person name="Pohl T."/>
            <person name="Merkel B.J."/>
            <person name="Hornburger P."/>
            <person name="Mueller R.-W."/>
            <person name="Bruemmer F."/>
            <person name="Labrenz M."/>
            <person name="Spormann A.M."/>
            <person name="Op den Camp H."/>
            <person name="Overmann J."/>
            <person name="Amann R."/>
            <person name="Jetten M.S.M."/>
            <person name="Mascher T."/>
            <person name="Medema M.H."/>
            <person name="Devos D.P."/>
            <person name="Kaster A.-K."/>
            <person name="Ovreas L."/>
            <person name="Rohde M."/>
            <person name="Galperin M.Y."/>
            <person name="Jogler C."/>
        </authorList>
    </citation>
    <scope>NUCLEOTIDE SEQUENCE [LARGE SCALE GENOMIC DNA]</scope>
    <source>
        <strain evidence="3 4">Pla110</strain>
    </source>
</reference>
<keyword evidence="1" id="KW-0812">Transmembrane</keyword>
<evidence type="ECO:0000313" key="3">
    <source>
        <dbReference type="EMBL" id="QDU81017.1"/>
    </source>
</evidence>
<accession>A0A518CP66</accession>
<dbReference type="Pfam" id="PF12704">
    <property type="entry name" value="MacB_PCD"/>
    <property type="match status" value="1"/>
</dbReference>
<keyword evidence="1" id="KW-0472">Membrane</keyword>
<dbReference type="InterPro" id="IPR025857">
    <property type="entry name" value="MacB_PCD"/>
</dbReference>
<feature type="transmembrane region" description="Helical" evidence="1">
    <location>
        <begin position="366"/>
        <end position="394"/>
    </location>
</feature>
<feature type="transmembrane region" description="Helical" evidence="1">
    <location>
        <begin position="320"/>
        <end position="345"/>
    </location>
</feature>